<dbReference type="Pfam" id="PF00326">
    <property type="entry name" value="Peptidase_S9"/>
    <property type="match status" value="1"/>
</dbReference>
<dbReference type="Proteomes" id="UP000198575">
    <property type="component" value="Unassembled WGS sequence"/>
</dbReference>
<dbReference type="SUPFAM" id="SSF82171">
    <property type="entry name" value="DPP6 N-terminal domain-like"/>
    <property type="match status" value="1"/>
</dbReference>
<reference evidence="3 4" key="1">
    <citation type="submission" date="2016-10" db="EMBL/GenBank/DDBJ databases">
        <authorList>
            <person name="de Groot N.N."/>
        </authorList>
    </citation>
    <scope>NUCLEOTIDE SEQUENCE [LARGE SCALE GENOMIC DNA]</scope>
    <source>
        <strain evidence="3 4">CGMCC 1.7659</strain>
    </source>
</reference>
<protein>
    <submittedName>
        <fullName evidence="3">Dipeptidyl aminopeptidase/acylaminoacyl peptidase</fullName>
    </submittedName>
</protein>
<evidence type="ECO:0000313" key="3">
    <source>
        <dbReference type="EMBL" id="SFN21512.1"/>
    </source>
</evidence>
<dbReference type="InterPro" id="IPR001375">
    <property type="entry name" value="Peptidase_S9_cat"/>
</dbReference>
<dbReference type="GO" id="GO:0004252">
    <property type="term" value="F:serine-type endopeptidase activity"/>
    <property type="evidence" value="ECO:0007669"/>
    <property type="project" value="TreeGrafter"/>
</dbReference>
<dbReference type="RefSeq" id="WP_175497961.1">
    <property type="nucleotide sequence ID" value="NZ_FOVF01000008.1"/>
</dbReference>
<gene>
    <name evidence="3" type="ORF">SAMN05216289_10823</name>
</gene>
<keyword evidence="4" id="KW-1185">Reference proteome</keyword>
<dbReference type="GO" id="GO:0004177">
    <property type="term" value="F:aminopeptidase activity"/>
    <property type="evidence" value="ECO:0007669"/>
    <property type="project" value="UniProtKB-KW"/>
</dbReference>
<keyword evidence="3" id="KW-0031">Aminopeptidase</keyword>
<dbReference type="PANTHER" id="PTHR42776:SF27">
    <property type="entry name" value="DIPEPTIDYL PEPTIDASE FAMILY MEMBER 6"/>
    <property type="match status" value="1"/>
</dbReference>
<keyword evidence="1" id="KW-0378">Hydrolase</keyword>
<proteinExistence type="predicted"/>
<evidence type="ECO:0000256" key="1">
    <source>
        <dbReference type="ARBA" id="ARBA00022801"/>
    </source>
</evidence>
<name>A0A1I4X737_9GAMM</name>
<evidence type="ECO:0000313" key="4">
    <source>
        <dbReference type="Proteomes" id="UP000198575"/>
    </source>
</evidence>
<dbReference type="GO" id="GO:0006508">
    <property type="term" value="P:proteolysis"/>
    <property type="evidence" value="ECO:0007669"/>
    <property type="project" value="InterPro"/>
</dbReference>
<dbReference type="InterPro" id="IPR029058">
    <property type="entry name" value="AB_hydrolase_fold"/>
</dbReference>
<accession>A0A1I4X737</accession>
<dbReference type="Gene3D" id="3.40.50.1820">
    <property type="entry name" value="alpha/beta hydrolase"/>
    <property type="match status" value="1"/>
</dbReference>
<dbReference type="EMBL" id="FOVF01000008">
    <property type="protein sequence ID" value="SFN21512.1"/>
    <property type="molecule type" value="Genomic_DNA"/>
</dbReference>
<sequence length="857" mass="94917">MNKRMDGRAVAIGFVLVFAALLFGPAANQYAHAAGIYPLEAGESPALGADEGLLLVTIDTEFPLEAVYMKHEGAVLNSRVLKNPAAGRSTVLVRVAAGRYGWDKLRIGNWARSWSWWDYRLGSDPESYFDVRAGAINYPGDLVVRRITASRSYIQRMDRALLAIDWLESSYPELLKQWPLVYTGPYADPFPAYYLKARADHGALDSLSGKLLAPPDPGELALSPKTLWQRESLESIALNPAGDLLAMQVRADAKETWAVDLVDLKTGESHRVARTDIAFESLRWSGDRNLLLAMDASKLLILGAKQSDSDEIIHIVHVGSGSNGKRTYAAAQLPQRGRILDVLENDPDHILFATTGIRGNLRVHRVDISNEKAIARFNPDTLAAINELDKGEHWWFADGAGELAVALSWRDGKFIFSRKNGRKRQEFLTLEGESNFDPLALSGDGRMLYAITDDARNQRELIAFDIAEQKIAKTLFSKEGVDVVSAIFGAGHRPIGVRYYAEGRLISDYFDATERNRVQSLQKVFPGKSIVVIDQSTDGSQLILEVDGSDFAPKYYHLDVNTDRAALIMDAAPWLKDVQFAPTRIVNVTSKDGLKIQAFLTIPDRPQKRPLIVMPHGGPVGVSDRLRFDRDTQFLASLGYAVLRVNYRGSDGFGKSFREAGYQQFGSAIEDDIDAALTRVLAEYPIDSARMCVVGFSYGGYSALISTVRWPDRFRCAISVSGVADRLLQYNASDAGRTAEQRKLLKKWWGDPVADDDAFVAASPVYRHRDMKVPIMLVHGTEDIRVDPEQSRRMQRMLELDGRPPVGLILEGEGHGIEKLANMDALWRGIAGFLRAHLEPSGAQTSAAVATSLDRRQ</sequence>
<dbReference type="AlphaFoldDB" id="A0A1I4X737"/>
<dbReference type="PANTHER" id="PTHR42776">
    <property type="entry name" value="SERINE PEPTIDASE S9 FAMILY MEMBER"/>
    <property type="match status" value="1"/>
</dbReference>
<dbReference type="SUPFAM" id="SSF53474">
    <property type="entry name" value="alpha/beta-Hydrolases"/>
    <property type="match status" value="1"/>
</dbReference>
<organism evidence="3 4">
    <name type="scientific">Dokdonella immobilis</name>
    <dbReference type="NCBI Taxonomy" id="578942"/>
    <lineage>
        <taxon>Bacteria</taxon>
        <taxon>Pseudomonadati</taxon>
        <taxon>Pseudomonadota</taxon>
        <taxon>Gammaproteobacteria</taxon>
        <taxon>Lysobacterales</taxon>
        <taxon>Rhodanobacteraceae</taxon>
        <taxon>Dokdonella</taxon>
    </lineage>
</organism>
<keyword evidence="3" id="KW-0645">Protease</keyword>
<feature type="domain" description="Peptidase S9 prolyl oligopeptidase catalytic" evidence="2">
    <location>
        <begin position="628"/>
        <end position="839"/>
    </location>
</feature>
<evidence type="ECO:0000259" key="2">
    <source>
        <dbReference type="Pfam" id="PF00326"/>
    </source>
</evidence>
<dbReference type="STRING" id="578942.SAMN05216289_10823"/>